<evidence type="ECO:0000313" key="4">
    <source>
        <dbReference type="EnsemblPlants" id="EMT32797"/>
    </source>
</evidence>
<accession>M8CYL7</accession>
<dbReference type="Gene3D" id="3.30.200.20">
    <property type="entry name" value="Phosphorylase Kinase, domain 1"/>
    <property type="match status" value="1"/>
</dbReference>
<dbReference type="GO" id="GO:0004674">
    <property type="term" value="F:protein serine/threonine kinase activity"/>
    <property type="evidence" value="ECO:0007669"/>
    <property type="project" value="UniProtKB-KW"/>
</dbReference>
<evidence type="ECO:0000256" key="3">
    <source>
        <dbReference type="ARBA" id="ARBA00023136"/>
    </source>
</evidence>
<dbReference type="InterPro" id="IPR001245">
    <property type="entry name" value="Ser-Thr/Tyr_kinase_cat_dom"/>
</dbReference>
<keyword evidence="3" id="KW-0472">Membrane</keyword>
<dbReference type="PANTHER" id="PTHR47985:SF3">
    <property type="entry name" value="SERINE_THREONINE-PROTEIN KINASE PBL21-RELATED"/>
    <property type="match status" value="1"/>
</dbReference>
<proteinExistence type="predicted"/>
<dbReference type="InterPro" id="IPR011009">
    <property type="entry name" value="Kinase-like_dom_sf"/>
</dbReference>
<dbReference type="EnsemblPlants" id="EMT32797">
    <property type="protein sequence ID" value="EMT32797"/>
    <property type="gene ID" value="F775_09783"/>
</dbReference>
<evidence type="ECO:0000256" key="1">
    <source>
        <dbReference type="ARBA" id="ARBA00004370"/>
    </source>
</evidence>
<evidence type="ECO:0000256" key="2">
    <source>
        <dbReference type="ARBA" id="ARBA00022527"/>
    </source>
</evidence>
<dbReference type="SUPFAM" id="SSF56112">
    <property type="entry name" value="Protein kinase-like (PK-like)"/>
    <property type="match status" value="1"/>
</dbReference>
<dbReference type="AlphaFoldDB" id="M8CYL7"/>
<organism evidence="4">
    <name type="scientific">Aegilops tauschii</name>
    <name type="common">Tausch's goatgrass</name>
    <name type="synonym">Aegilops squarrosa</name>
    <dbReference type="NCBI Taxonomy" id="37682"/>
    <lineage>
        <taxon>Eukaryota</taxon>
        <taxon>Viridiplantae</taxon>
        <taxon>Streptophyta</taxon>
        <taxon>Embryophyta</taxon>
        <taxon>Tracheophyta</taxon>
        <taxon>Spermatophyta</taxon>
        <taxon>Magnoliopsida</taxon>
        <taxon>Liliopsida</taxon>
        <taxon>Poales</taxon>
        <taxon>Poaceae</taxon>
        <taxon>BOP clade</taxon>
        <taxon>Pooideae</taxon>
        <taxon>Triticodae</taxon>
        <taxon>Triticeae</taxon>
        <taxon>Triticinae</taxon>
        <taxon>Aegilops</taxon>
    </lineage>
</organism>
<keyword evidence="2" id="KW-0723">Serine/threonine-protein kinase</keyword>
<sequence>MGCFGCFAPAARRGAGDLKPSKLAHHCTDDDSGHLLDRFLPVPAATPPPGAKRSSLFLIFLIRVVLLGLGAVADAQRKVAPDVGSGCAHSFTFKDLLVATGYFNEGNFIGEGGFGKGASDAQMVAVKQLARESVQGRKEFLVEVLMLTVLSHPNLVSLVGFCAQGDERLLVYEYMPFGSLESHLFGNTSSQNSSDLLSVFGSVHLCNAVNMYRSLFLVK</sequence>
<dbReference type="PANTHER" id="PTHR47985">
    <property type="entry name" value="OS07G0668900 PROTEIN"/>
    <property type="match status" value="1"/>
</dbReference>
<reference evidence="4" key="1">
    <citation type="submission" date="2015-06" db="UniProtKB">
        <authorList>
            <consortium name="EnsemblPlants"/>
        </authorList>
    </citation>
    <scope>IDENTIFICATION</scope>
</reference>
<name>M8CYL7_AEGTA</name>
<dbReference type="Pfam" id="PF07714">
    <property type="entry name" value="PK_Tyr_Ser-Thr"/>
    <property type="match status" value="1"/>
</dbReference>
<comment type="subcellular location">
    <subcellularLocation>
        <location evidence="1">Membrane</location>
    </subcellularLocation>
</comment>
<dbReference type="GO" id="GO:0016020">
    <property type="term" value="C:membrane"/>
    <property type="evidence" value="ECO:0007669"/>
    <property type="project" value="UniProtKB-SubCell"/>
</dbReference>
<dbReference type="GO" id="GO:0005524">
    <property type="term" value="F:ATP binding"/>
    <property type="evidence" value="ECO:0007669"/>
    <property type="project" value="InterPro"/>
</dbReference>
<dbReference type="PROSITE" id="PS50011">
    <property type="entry name" value="PROTEIN_KINASE_DOM"/>
    <property type="match status" value="1"/>
</dbReference>
<dbReference type="ExpressionAtlas" id="M8CYL7">
    <property type="expression patterns" value="baseline"/>
</dbReference>
<keyword evidence="2" id="KW-0418">Kinase</keyword>
<dbReference type="InterPro" id="IPR000719">
    <property type="entry name" value="Prot_kinase_dom"/>
</dbReference>
<keyword evidence="2" id="KW-0808">Transferase</keyword>
<protein>
    <submittedName>
        <fullName evidence="4">Serine/threonine-protein kinase PBS1</fullName>
    </submittedName>
</protein>